<feature type="transmembrane region" description="Helical" evidence="8">
    <location>
        <begin position="93"/>
        <end position="111"/>
    </location>
</feature>
<sequence>MNQTIKRWSNGPFLTYLFLTIQTAVFLLAFLLPQLQLEFRGAMFGPLVVYNHEYWRFLTPIFIHYSLMHFAVNSVVLYFMGQQVEAIYGHTRFLFIYLLSGLAGNALSFAFNQMGVQSAGSSTSLFGLFGAFVILGIHFKNNLAIQAMVRQFALFVGMSLIFGFFDQSIDIFGHIGGFLGGALLGNIFGIPKNSRAYSIHVRIISGMIFAFLIVFCLFYGFKKYGML</sequence>
<evidence type="ECO:0000313" key="10">
    <source>
        <dbReference type="EMBL" id="KAF1301101.1"/>
    </source>
</evidence>
<feature type="transmembrane region" description="Helical" evidence="8">
    <location>
        <begin position="201"/>
        <end position="221"/>
    </location>
</feature>
<dbReference type="PANTHER" id="PTHR22936:SF69">
    <property type="entry name" value="RHOMBOID-LIKE PROTEIN"/>
    <property type="match status" value="1"/>
</dbReference>
<gene>
    <name evidence="10" type="ORF">BAU17_09775</name>
</gene>
<keyword evidence="5" id="KW-0720">Serine protease</keyword>
<evidence type="ECO:0000256" key="6">
    <source>
        <dbReference type="ARBA" id="ARBA00022989"/>
    </source>
</evidence>
<accession>A0ABQ6YWE1</accession>
<dbReference type="GO" id="GO:0008233">
    <property type="term" value="F:peptidase activity"/>
    <property type="evidence" value="ECO:0007669"/>
    <property type="project" value="UniProtKB-KW"/>
</dbReference>
<keyword evidence="3 8" id="KW-0812">Transmembrane</keyword>
<keyword evidence="7 8" id="KW-0472">Membrane</keyword>
<evidence type="ECO:0000313" key="11">
    <source>
        <dbReference type="Proteomes" id="UP000782705"/>
    </source>
</evidence>
<dbReference type="SUPFAM" id="SSF144091">
    <property type="entry name" value="Rhomboid-like"/>
    <property type="match status" value="1"/>
</dbReference>
<feature type="transmembrane region" description="Helical" evidence="8">
    <location>
        <begin position="147"/>
        <end position="165"/>
    </location>
</feature>
<keyword evidence="11" id="KW-1185">Reference proteome</keyword>
<name>A0ABQ6YWE1_9ENTE</name>
<feature type="domain" description="Peptidase S54 rhomboid" evidence="9">
    <location>
        <begin position="52"/>
        <end position="188"/>
    </location>
</feature>
<dbReference type="InterPro" id="IPR035952">
    <property type="entry name" value="Rhomboid-like_sf"/>
</dbReference>
<dbReference type="Gene3D" id="1.20.1540.10">
    <property type="entry name" value="Rhomboid-like"/>
    <property type="match status" value="1"/>
</dbReference>
<dbReference type="Pfam" id="PF01694">
    <property type="entry name" value="Rhomboid"/>
    <property type="match status" value="1"/>
</dbReference>
<dbReference type="RefSeq" id="WP_161903422.1">
    <property type="nucleotide sequence ID" value="NZ_MAEL01000062.1"/>
</dbReference>
<feature type="transmembrane region" description="Helical" evidence="8">
    <location>
        <begin position="171"/>
        <end position="189"/>
    </location>
</feature>
<evidence type="ECO:0000256" key="8">
    <source>
        <dbReference type="SAM" id="Phobius"/>
    </source>
</evidence>
<feature type="transmembrane region" description="Helical" evidence="8">
    <location>
        <begin position="12"/>
        <end position="37"/>
    </location>
</feature>
<evidence type="ECO:0000256" key="7">
    <source>
        <dbReference type="ARBA" id="ARBA00023136"/>
    </source>
</evidence>
<dbReference type="InterPro" id="IPR022764">
    <property type="entry name" value="Peptidase_S54_rhomboid_dom"/>
</dbReference>
<reference evidence="10 11" key="1">
    <citation type="submission" date="2016-06" db="EMBL/GenBank/DDBJ databases">
        <title>Four novel species of enterococci isolated from chicken manure.</title>
        <authorList>
            <person name="Van Tyne D."/>
        </authorList>
    </citation>
    <scope>NUCLEOTIDE SEQUENCE [LARGE SCALE GENOMIC DNA]</scope>
    <source>
        <strain evidence="10 11">CU12B</strain>
    </source>
</reference>
<evidence type="ECO:0000256" key="5">
    <source>
        <dbReference type="ARBA" id="ARBA00022825"/>
    </source>
</evidence>
<keyword evidence="2 10" id="KW-0645">Protease</keyword>
<feature type="transmembrane region" description="Helical" evidence="8">
    <location>
        <begin position="57"/>
        <end position="81"/>
    </location>
</feature>
<dbReference type="InterPro" id="IPR002610">
    <property type="entry name" value="Peptidase_S54_rhomboid-like"/>
</dbReference>
<evidence type="ECO:0000256" key="4">
    <source>
        <dbReference type="ARBA" id="ARBA00022801"/>
    </source>
</evidence>
<dbReference type="GO" id="GO:0006508">
    <property type="term" value="P:proteolysis"/>
    <property type="evidence" value="ECO:0007669"/>
    <property type="project" value="UniProtKB-KW"/>
</dbReference>
<comment type="caution">
    <text evidence="10">The sequence shown here is derived from an EMBL/GenBank/DDBJ whole genome shotgun (WGS) entry which is preliminary data.</text>
</comment>
<protein>
    <submittedName>
        <fullName evidence="10">Rhomboid family intramembrane serine protease</fullName>
    </submittedName>
</protein>
<evidence type="ECO:0000256" key="2">
    <source>
        <dbReference type="ARBA" id="ARBA00022670"/>
    </source>
</evidence>
<evidence type="ECO:0000256" key="1">
    <source>
        <dbReference type="ARBA" id="ARBA00004141"/>
    </source>
</evidence>
<comment type="subcellular location">
    <subcellularLocation>
        <location evidence="1">Membrane</location>
        <topology evidence="1">Multi-pass membrane protein</topology>
    </subcellularLocation>
</comment>
<evidence type="ECO:0000256" key="3">
    <source>
        <dbReference type="ARBA" id="ARBA00022692"/>
    </source>
</evidence>
<evidence type="ECO:0000259" key="9">
    <source>
        <dbReference type="Pfam" id="PF01694"/>
    </source>
</evidence>
<feature type="transmembrane region" description="Helical" evidence="8">
    <location>
        <begin position="117"/>
        <end position="135"/>
    </location>
</feature>
<dbReference type="Proteomes" id="UP000782705">
    <property type="component" value="Unassembled WGS sequence"/>
</dbReference>
<dbReference type="EMBL" id="MAEL01000062">
    <property type="protein sequence ID" value="KAF1301101.1"/>
    <property type="molecule type" value="Genomic_DNA"/>
</dbReference>
<proteinExistence type="predicted"/>
<dbReference type="PANTHER" id="PTHR22936">
    <property type="entry name" value="RHOMBOID-RELATED"/>
    <property type="match status" value="1"/>
</dbReference>
<keyword evidence="6 8" id="KW-1133">Transmembrane helix</keyword>
<keyword evidence="4" id="KW-0378">Hydrolase</keyword>
<organism evidence="10 11">
    <name type="scientific">Candidatus Enterococcus willemsii</name>
    <dbReference type="NCBI Taxonomy" id="1857215"/>
    <lineage>
        <taxon>Bacteria</taxon>
        <taxon>Bacillati</taxon>
        <taxon>Bacillota</taxon>
        <taxon>Bacilli</taxon>
        <taxon>Lactobacillales</taxon>
        <taxon>Enterococcaceae</taxon>
        <taxon>Enterococcus</taxon>
    </lineage>
</organism>